<protein>
    <submittedName>
        <fullName evidence="1">DUF2877 domain-containing protein</fullName>
    </submittedName>
</protein>
<evidence type="ECO:0000313" key="1">
    <source>
        <dbReference type="EMBL" id="MCQ1529069.1"/>
    </source>
</evidence>
<dbReference type="EMBL" id="JAJEKE010000003">
    <property type="protein sequence ID" value="MCQ1529069.1"/>
    <property type="molecule type" value="Genomic_DNA"/>
</dbReference>
<name>A0ABT1NEM1_9FIRM</name>
<sequence length="293" mass="32147">MIKTDQICVINALKIGDGVEEILEKSDSRLKVHSIFEHAVNLINDNDWIITLLPEDYSAGPQAVILAQEDFAKFKSLGLGAADTLDFNELISIKNSQTIYRRSGYKPAPEDIIKAEGNNIYFESLLSQKGNKNGLLGKENIYSRYAAPILSEFATLFLQKRFDEAGEKLLGLIGLGPGLTPSGDDFVLGVFAAIYSFRMSEDIISGLKDIMVRKAKNKTNIISYNMLRQGAMGGFIEWVEDMADAVIYGDPQQIEAAFSEMLKIGSSSGSDISAGILFGMTNILALINNKEVK</sequence>
<dbReference type="Pfam" id="PF11392">
    <property type="entry name" value="AllH"/>
    <property type="match status" value="1"/>
</dbReference>
<dbReference type="RefSeq" id="WP_255226586.1">
    <property type="nucleotide sequence ID" value="NZ_JAJEKE010000003.1"/>
</dbReference>
<evidence type="ECO:0000313" key="2">
    <source>
        <dbReference type="Proteomes" id="UP001651880"/>
    </source>
</evidence>
<dbReference type="Proteomes" id="UP001651880">
    <property type="component" value="Unassembled WGS sequence"/>
</dbReference>
<comment type="caution">
    <text evidence="1">The sequence shown here is derived from an EMBL/GenBank/DDBJ whole genome shotgun (WGS) entry which is preliminary data.</text>
</comment>
<accession>A0ABT1NEM1</accession>
<gene>
    <name evidence="1" type="ORF">LJD61_05845</name>
</gene>
<organism evidence="1 2">
    <name type="scientific">Lutispora saccharofermentans</name>
    <dbReference type="NCBI Taxonomy" id="3024236"/>
    <lineage>
        <taxon>Bacteria</taxon>
        <taxon>Bacillati</taxon>
        <taxon>Bacillota</taxon>
        <taxon>Clostridia</taxon>
        <taxon>Lutisporales</taxon>
        <taxon>Lutisporaceae</taxon>
        <taxon>Lutispora</taxon>
    </lineage>
</organism>
<dbReference type="InterPro" id="IPR021530">
    <property type="entry name" value="AllH-like"/>
</dbReference>
<proteinExistence type="predicted"/>
<keyword evidence="2" id="KW-1185">Reference proteome</keyword>
<reference evidence="1 2" key="1">
    <citation type="submission" date="2021-10" db="EMBL/GenBank/DDBJ databases">
        <title>Lutispora strain m25 sp. nov., a thermophilic, non-spore-forming bacterium isolated from a lab-scale methanogenic bioreactor digesting anaerobic sludge.</title>
        <authorList>
            <person name="El Houari A."/>
            <person name="Mcdonald J."/>
        </authorList>
    </citation>
    <scope>NUCLEOTIDE SEQUENCE [LARGE SCALE GENOMIC DNA]</scope>
    <source>
        <strain evidence="2">m25</strain>
    </source>
</reference>